<evidence type="ECO:0000313" key="2">
    <source>
        <dbReference type="Proteomes" id="UP000824890"/>
    </source>
</evidence>
<evidence type="ECO:0000313" key="1">
    <source>
        <dbReference type="EMBL" id="KAH0883514.1"/>
    </source>
</evidence>
<feature type="non-terminal residue" evidence="1">
    <location>
        <position position="1"/>
    </location>
</feature>
<protein>
    <submittedName>
        <fullName evidence="1">Uncharacterized protein</fullName>
    </submittedName>
</protein>
<accession>A0ABQ7ZTE5</accession>
<sequence length="206" mass="23466">SPARFDEDYNLKWFSESITIVDQSVHELCSLVSDSVLELSRGLLELQSALEGFLILIGYEQKHGDWKFNSTENHPFVRVCDTHSRSSCRHEALPDNRNFSCIVKTLVDAFIVVARDLVGTRLYVEVIEMHVFGVQLVDTVLLLFHQKASCVMLNKGKHIVEVVSMLVTILQFRPIHSAGYALEHVALEYLVVIVFICFFMKEFFGA</sequence>
<proteinExistence type="predicted"/>
<keyword evidence="2" id="KW-1185">Reference proteome</keyword>
<dbReference type="EMBL" id="JAGKQM010000014">
    <property type="protein sequence ID" value="KAH0883514.1"/>
    <property type="molecule type" value="Genomic_DNA"/>
</dbReference>
<name>A0ABQ7ZTE5_BRANA</name>
<comment type="caution">
    <text evidence="1">The sequence shown here is derived from an EMBL/GenBank/DDBJ whole genome shotgun (WGS) entry which is preliminary data.</text>
</comment>
<dbReference type="Proteomes" id="UP000824890">
    <property type="component" value="Unassembled WGS sequence"/>
</dbReference>
<organism evidence="1 2">
    <name type="scientific">Brassica napus</name>
    <name type="common">Rape</name>
    <dbReference type="NCBI Taxonomy" id="3708"/>
    <lineage>
        <taxon>Eukaryota</taxon>
        <taxon>Viridiplantae</taxon>
        <taxon>Streptophyta</taxon>
        <taxon>Embryophyta</taxon>
        <taxon>Tracheophyta</taxon>
        <taxon>Spermatophyta</taxon>
        <taxon>Magnoliopsida</taxon>
        <taxon>eudicotyledons</taxon>
        <taxon>Gunneridae</taxon>
        <taxon>Pentapetalae</taxon>
        <taxon>rosids</taxon>
        <taxon>malvids</taxon>
        <taxon>Brassicales</taxon>
        <taxon>Brassicaceae</taxon>
        <taxon>Brassiceae</taxon>
        <taxon>Brassica</taxon>
    </lineage>
</organism>
<reference evidence="1 2" key="1">
    <citation type="submission" date="2021-05" db="EMBL/GenBank/DDBJ databases">
        <title>Genome Assembly of Synthetic Allotetraploid Brassica napus Reveals Homoeologous Exchanges between Subgenomes.</title>
        <authorList>
            <person name="Davis J.T."/>
        </authorList>
    </citation>
    <scope>NUCLEOTIDE SEQUENCE [LARGE SCALE GENOMIC DNA]</scope>
    <source>
        <strain evidence="2">cv. Da-Ae</strain>
        <tissue evidence="1">Seedling</tissue>
    </source>
</reference>
<gene>
    <name evidence="1" type="ORF">HID58_059610</name>
</gene>